<evidence type="ECO:0000256" key="1">
    <source>
        <dbReference type="SAM" id="MobiDB-lite"/>
    </source>
</evidence>
<proteinExistence type="predicted"/>
<evidence type="ECO:0000313" key="4">
    <source>
        <dbReference type="Proteomes" id="UP001327093"/>
    </source>
</evidence>
<protein>
    <recommendedName>
        <fullName evidence="5">WXG100 family type VII secretion target</fullName>
    </recommendedName>
</protein>
<sequence>MTAAADSTIQMATEKLTEARDLVNQLYDGVNQLLSWVPEMFVHLIDPIKKGIEEFGKFHMKIFEEIKQFVTQPGSPGALREVSERWTSQVAGKLGNIAGELGLDFHRTNIEWEGRAAEAYKALVPGQVKAVNGVKGAADSMVTTLGTLANAIESFWVSILIAITTFVGGIIAAIAGIAGVVTAPPAIVALTSVSVVVIGLITSAINALVSTIQPINLQAKSIAKTVDELGDKWRKPENNVEMGDGTVRDGDESNWEAR</sequence>
<feature type="transmembrane region" description="Helical" evidence="2">
    <location>
        <begin position="155"/>
        <end position="181"/>
    </location>
</feature>
<evidence type="ECO:0000313" key="3">
    <source>
        <dbReference type="EMBL" id="MEB3367543.1"/>
    </source>
</evidence>
<dbReference type="Proteomes" id="UP001327093">
    <property type="component" value="Unassembled WGS sequence"/>
</dbReference>
<feature type="region of interest" description="Disordered" evidence="1">
    <location>
        <begin position="235"/>
        <end position="258"/>
    </location>
</feature>
<evidence type="ECO:0008006" key="5">
    <source>
        <dbReference type="Google" id="ProtNLM"/>
    </source>
</evidence>
<keyword evidence="2" id="KW-1133">Transmembrane helix</keyword>
<gene>
    <name evidence="3" type="ORF">R4I43_08995</name>
</gene>
<keyword evidence="2" id="KW-0472">Membrane</keyword>
<feature type="compositionally biased region" description="Basic and acidic residues" evidence="1">
    <location>
        <begin position="246"/>
        <end position="258"/>
    </location>
</feature>
<dbReference type="EMBL" id="JAWLNX010000005">
    <property type="protein sequence ID" value="MEB3367543.1"/>
    <property type="molecule type" value="Genomic_DNA"/>
</dbReference>
<reference evidence="3 4" key="1">
    <citation type="submission" date="2023-10" db="EMBL/GenBank/DDBJ databases">
        <title>Saccharopolyspora sp. nov., isolated from mangrove soil.</title>
        <authorList>
            <person name="Lu Y."/>
            <person name="Liu W."/>
        </authorList>
    </citation>
    <scope>NUCLEOTIDE SEQUENCE [LARGE SCALE GENOMIC DNA]</scope>
    <source>
        <strain evidence="3 4">S2-29</strain>
    </source>
</reference>
<accession>A0ABU6A7Q0</accession>
<dbReference type="RefSeq" id="WP_324265098.1">
    <property type="nucleotide sequence ID" value="NZ_JAWLNX010000005.1"/>
</dbReference>
<organism evidence="3 4">
    <name type="scientific">Saccharopolyspora mangrovi</name>
    <dbReference type="NCBI Taxonomy" id="3082379"/>
    <lineage>
        <taxon>Bacteria</taxon>
        <taxon>Bacillati</taxon>
        <taxon>Actinomycetota</taxon>
        <taxon>Actinomycetes</taxon>
        <taxon>Pseudonocardiales</taxon>
        <taxon>Pseudonocardiaceae</taxon>
        <taxon>Saccharopolyspora</taxon>
    </lineage>
</organism>
<keyword evidence="4" id="KW-1185">Reference proteome</keyword>
<comment type="caution">
    <text evidence="3">The sequence shown here is derived from an EMBL/GenBank/DDBJ whole genome shotgun (WGS) entry which is preliminary data.</text>
</comment>
<evidence type="ECO:0000256" key="2">
    <source>
        <dbReference type="SAM" id="Phobius"/>
    </source>
</evidence>
<keyword evidence="2" id="KW-0812">Transmembrane</keyword>
<name>A0ABU6A7Q0_9PSEU</name>
<feature type="transmembrane region" description="Helical" evidence="2">
    <location>
        <begin position="187"/>
        <end position="209"/>
    </location>
</feature>